<dbReference type="Proteomes" id="UP000030645">
    <property type="component" value="Unassembled WGS sequence"/>
</dbReference>
<feature type="compositionally biased region" description="Polar residues" evidence="1">
    <location>
        <begin position="1"/>
        <end position="15"/>
    </location>
</feature>
<gene>
    <name evidence="2" type="ORF">L484_005989</name>
</gene>
<organism evidence="2 3">
    <name type="scientific">Morus notabilis</name>
    <dbReference type="NCBI Taxonomy" id="981085"/>
    <lineage>
        <taxon>Eukaryota</taxon>
        <taxon>Viridiplantae</taxon>
        <taxon>Streptophyta</taxon>
        <taxon>Embryophyta</taxon>
        <taxon>Tracheophyta</taxon>
        <taxon>Spermatophyta</taxon>
        <taxon>Magnoliopsida</taxon>
        <taxon>eudicotyledons</taxon>
        <taxon>Gunneridae</taxon>
        <taxon>Pentapetalae</taxon>
        <taxon>rosids</taxon>
        <taxon>fabids</taxon>
        <taxon>Rosales</taxon>
        <taxon>Moraceae</taxon>
        <taxon>Moreae</taxon>
        <taxon>Morus</taxon>
    </lineage>
</organism>
<name>W9RCC1_9ROSA</name>
<protein>
    <submittedName>
        <fullName evidence="2">Uncharacterized protein</fullName>
    </submittedName>
</protein>
<sequence>MSSNGTTTISSSQYSAKDCVGVNWTRPNDENKSNQGNQSYQYNAQSIFSPPDQKQKSNKKKSK</sequence>
<proteinExistence type="predicted"/>
<evidence type="ECO:0000256" key="1">
    <source>
        <dbReference type="SAM" id="MobiDB-lite"/>
    </source>
</evidence>
<evidence type="ECO:0000313" key="3">
    <source>
        <dbReference type="Proteomes" id="UP000030645"/>
    </source>
</evidence>
<dbReference type="EMBL" id="KE344565">
    <property type="protein sequence ID" value="EXB67540.1"/>
    <property type="molecule type" value="Genomic_DNA"/>
</dbReference>
<keyword evidence="3" id="KW-1185">Reference proteome</keyword>
<reference evidence="3" key="1">
    <citation type="submission" date="2013-01" db="EMBL/GenBank/DDBJ databases">
        <title>Draft Genome Sequence of a Mulberry Tree, Morus notabilis C.K. Schneid.</title>
        <authorList>
            <person name="He N."/>
            <person name="Zhao S."/>
        </authorList>
    </citation>
    <scope>NUCLEOTIDE SEQUENCE</scope>
</reference>
<accession>W9RCC1</accession>
<evidence type="ECO:0000313" key="2">
    <source>
        <dbReference type="EMBL" id="EXB67540.1"/>
    </source>
</evidence>
<dbReference type="AlphaFoldDB" id="W9RCC1"/>
<feature type="region of interest" description="Disordered" evidence="1">
    <location>
        <begin position="1"/>
        <end position="63"/>
    </location>
</feature>
<feature type="compositionally biased region" description="Polar residues" evidence="1">
    <location>
        <begin position="33"/>
        <end position="48"/>
    </location>
</feature>